<protein>
    <submittedName>
        <fullName evidence="1">Uncharacterized protein</fullName>
    </submittedName>
</protein>
<accession>F8Q4V3</accession>
<organism evidence="2">
    <name type="scientific">Serpula lacrymans var. lacrymans (strain S7.3)</name>
    <name type="common">Dry rot fungus</name>
    <dbReference type="NCBI Taxonomy" id="936435"/>
    <lineage>
        <taxon>Eukaryota</taxon>
        <taxon>Fungi</taxon>
        <taxon>Dikarya</taxon>
        <taxon>Basidiomycota</taxon>
        <taxon>Agaricomycotina</taxon>
        <taxon>Agaricomycetes</taxon>
        <taxon>Agaricomycetidae</taxon>
        <taxon>Boletales</taxon>
        <taxon>Coniophorineae</taxon>
        <taxon>Serpulaceae</taxon>
        <taxon>Serpula</taxon>
    </lineage>
</organism>
<dbReference type="EMBL" id="GL945483">
    <property type="protein sequence ID" value="EGN96580.1"/>
    <property type="molecule type" value="Genomic_DNA"/>
</dbReference>
<dbReference type="AlphaFoldDB" id="F8Q4V3"/>
<dbReference type="HOGENOM" id="CLU_2723746_0_0_1"/>
<keyword evidence="2" id="KW-1185">Reference proteome</keyword>
<evidence type="ECO:0000313" key="1">
    <source>
        <dbReference type="EMBL" id="EGN96580.1"/>
    </source>
</evidence>
<sequence>MTLTLQKAVWIKVPGLLSSCDSYLIWRVRLQLALSRAGNSYAHSLTEATHGIPLMPVLLYHEACATVIAAES</sequence>
<gene>
    <name evidence="1" type="ORF">SERLA73DRAFT_124420</name>
</gene>
<name>F8Q4V3_SERL3</name>
<proteinExistence type="predicted"/>
<evidence type="ECO:0000313" key="2">
    <source>
        <dbReference type="Proteomes" id="UP000008063"/>
    </source>
</evidence>
<dbReference type="Proteomes" id="UP000008063">
    <property type="component" value="Unassembled WGS sequence"/>
</dbReference>
<reference evidence="2" key="1">
    <citation type="journal article" date="2011" name="Science">
        <title>The plant cell wall-decomposing machinery underlies the functional diversity of forest fungi.</title>
        <authorList>
            <person name="Eastwood D.C."/>
            <person name="Floudas D."/>
            <person name="Binder M."/>
            <person name="Majcherczyk A."/>
            <person name="Schneider P."/>
            <person name="Aerts A."/>
            <person name="Asiegbu F.O."/>
            <person name="Baker S.E."/>
            <person name="Barry K."/>
            <person name="Bendiksby M."/>
            <person name="Blumentritt M."/>
            <person name="Coutinho P.M."/>
            <person name="Cullen D."/>
            <person name="de Vries R.P."/>
            <person name="Gathman A."/>
            <person name="Goodell B."/>
            <person name="Henrissat B."/>
            <person name="Ihrmark K."/>
            <person name="Kauserud H."/>
            <person name="Kohler A."/>
            <person name="LaButti K."/>
            <person name="Lapidus A."/>
            <person name="Lavin J.L."/>
            <person name="Lee Y.-H."/>
            <person name="Lindquist E."/>
            <person name="Lilly W."/>
            <person name="Lucas S."/>
            <person name="Morin E."/>
            <person name="Murat C."/>
            <person name="Oguiza J.A."/>
            <person name="Park J."/>
            <person name="Pisabarro A.G."/>
            <person name="Riley R."/>
            <person name="Rosling A."/>
            <person name="Salamov A."/>
            <person name="Schmidt O."/>
            <person name="Schmutz J."/>
            <person name="Skrede I."/>
            <person name="Stenlid J."/>
            <person name="Wiebenga A."/>
            <person name="Xie X."/>
            <person name="Kuees U."/>
            <person name="Hibbett D.S."/>
            <person name="Hoffmeister D."/>
            <person name="Hoegberg N."/>
            <person name="Martin F."/>
            <person name="Grigoriev I.V."/>
            <person name="Watkinson S.C."/>
        </authorList>
    </citation>
    <scope>NUCLEOTIDE SEQUENCE [LARGE SCALE GENOMIC DNA]</scope>
    <source>
        <strain evidence="2">strain S7.3</strain>
    </source>
</reference>
<dbReference type="InParanoid" id="F8Q4V3"/>